<dbReference type="RefSeq" id="WP_137316486.1">
    <property type="nucleotide sequence ID" value="NZ_CP040017.1"/>
</dbReference>
<reference evidence="2 5" key="2">
    <citation type="submission" date="2020-08" db="EMBL/GenBank/DDBJ databases">
        <title>Genomic Encyclopedia of Type Strains, Phase III (KMG-III): the genomes of soil and plant-associated and newly described type strains.</title>
        <authorList>
            <person name="Whitman W."/>
        </authorList>
    </citation>
    <scope>NUCLEOTIDE SEQUENCE [LARGE SCALE GENOMIC DNA]</scope>
    <source>
        <strain evidence="2 5">CECT 7753</strain>
    </source>
</reference>
<dbReference type="EMBL" id="CP040017">
    <property type="protein sequence ID" value="QCP13707.1"/>
    <property type="molecule type" value="Genomic_DNA"/>
</dbReference>
<organism evidence="2 5">
    <name type="scientific">Pseudoduganella umbonata</name>
    <dbReference type="NCBI Taxonomy" id="864828"/>
    <lineage>
        <taxon>Bacteria</taxon>
        <taxon>Pseudomonadati</taxon>
        <taxon>Pseudomonadota</taxon>
        <taxon>Betaproteobacteria</taxon>
        <taxon>Burkholderiales</taxon>
        <taxon>Oxalobacteraceae</taxon>
        <taxon>Telluria group</taxon>
        <taxon>Pseudoduganella</taxon>
    </lineage>
</organism>
<evidence type="ECO:0000313" key="4">
    <source>
        <dbReference type="Proteomes" id="UP000298763"/>
    </source>
</evidence>
<keyword evidence="4" id="KW-1185">Reference proteome</keyword>
<dbReference type="OrthoDB" id="8706529at2"/>
<evidence type="ECO:0000313" key="2">
    <source>
        <dbReference type="EMBL" id="MBB3223391.1"/>
    </source>
</evidence>
<name>A0A4P8HUM5_9BURK</name>
<dbReference type="Proteomes" id="UP000298763">
    <property type="component" value="Chromosome"/>
</dbReference>
<evidence type="ECO:0000313" key="5">
    <source>
        <dbReference type="Proteomes" id="UP000584325"/>
    </source>
</evidence>
<sequence length="90" mass="10249">MDANRRHPSKEEVRAWMARRQVSSRAGLPLPLPSPDEIRRELGWHQLPVARQEAAIPALPLLLAELAALTAVTWYWLLLQLARDCPRPLP</sequence>
<gene>
    <name evidence="3" type="ORF">FCL38_27215</name>
    <name evidence="2" type="ORF">FHS02_004234</name>
</gene>
<keyword evidence="1" id="KW-0472">Membrane</keyword>
<evidence type="ECO:0000313" key="3">
    <source>
        <dbReference type="EMBL" id="QCP13707.1"/>
    </source>
</evidence>
<reference evidence="3 4" key="1">
    <citation type="submission" date="2019-05" db="EMBL/GenBank/DDBJ databases">
        <title>Draft Genome Sequences of Six Type Strains of the Genus Massilia.</title>
        <authorList>
            <person name="Miess H."/>
            <person name="Frediansyhah A."/>
            <person name="Gross H."/>
        </authorList>
    </citation>
    <scope>NUCLEOTIDE SEQUENCE [LARGE SCALE GENOMIC DNA]</scope>
    <source>
        <strain evidence="3 4">DSMZ 26121</strain>
    </source>
</reference>
<dbReference type="Proteomes" id="UP000584325">
    <property type="component" value="Unassembled WGS sequence"/>
</dbReference>
<accession>A0A4P8HUM5</accession>
<evidence type="ECO:0000256" key="1">
    <source>
        <dbReference type="SAM" id="Phobius"/>
    </source>
</evidence>
<feature type="transmembrane region" description="Helical" evidence="1">
    <location>
        <begin position="54"/>
        <end position="77"/>
    </location>
</feature>
<keyword evidence="1" id="KW-1133">Transmembrane helix</keyword>
<protein>
    <submittedName>
        <fullName evidence="2">Uncharacterized protein</fullName>
    </submittedName>
</protein>
<proteinExistence type="predicted"/>
<keyword evidence="1" id="KW-0812">Transmembrane</keyword>
<dbReference type="AlphaFoldDB" id="A0A4P8HUM5"/>
<dbReference type="EMBL" id="JACHXS010000008">
    <property type="protein sequence ID" value="MBB3223391.1"/>
    <property type="molecule type" value="Genomic_DNA"/>
</dbReference>